<reference evidence="3 4" key="1">
    <citation type="journal article" date="2024" name="Nat. Commun.">
        <title>Phylogenomics reveals the evolutionary origins of lichenization in chlorophyte algae.</title>
        <authorList>
            <person name="Puginier C."/>
            <person name="Libourel C."/>
            <person name="Otte J."/>
            <person name="Skaloud P."/>
            <person name="Haon M."/>
            <person name="Grisel S."/>
            <person name="Petersen M."/>
            <person name="Berrin J.G."/>
            <person name="Delaux P.M."/>
            <person name="Dal Grande F."/>
            <person name="Keller J."/>
        </authorList>
    </citation>
    <scope>NUCLEOTIDE SEQUENCE [LARGE SCALE GENOMIC DNA]</scope>
    <source>
        <strain evidence="3 4">SAG 216-7</strain>
    </source>
</reference>
<feature type="compositionally biased region" description="Basic residues" evidence="1">
    <location>
        <begin position="773"/>
        <end position="782"/>
    </location>
</feature>
<feature type="region of interest" description="Disordered" evidence="1">
    <location>
        <begin position="493"/>
        <end position="520"/>
    </location>
</feature>
<evidence type="ECO:0000313" key="3">
    <source>
        <dbReference type="EMBL" id="KAK9915348.1"/>
    </source>
</evidence>
<feature type="domain" description="DCD" evidence="2">
    <location>
        <begin position="167"/>
        <end position="299"/>
    </location>
</feature>
<accession>A0ABR2YU98</accession>
<feature type="compositionally biased region" description="Basic residues" evidence="1">
    <location>
        <begin position="493"/>
        <end position="511"/>
    </location>
</feature>
<feature type="domain" description="DCD" evidence="2">
    <location>
        <begin position="298"/>
        <end position="431"/>
    </location>
</feature>
<sequence length="782" mass="84878">MIYGGQFPAHLPVERVCEYPPVPLAGKAAEVLGCSQTMVFDPFLTRQQVKDLPPASPLEEEQICPSLVNPGLAPSPLSNGAAHNSLPSAPPGDSNGHSSKGASQQPARGMSLAGVFEDALLDVMRTPSGGKSRKMHKRKKRRETPVQDGSLDADLDQQEPSPQDAEYMMGALICACSGEQLDECYRLHRFLVPPCLASQHQRIPQGLPVFLGNNDARLLLGPFYAKETALTNAWVEVEEREPPLVVQEKDLLEVLPPEITQRWDQGYNITGPSAAELLSRFAKAAVPMRAQPYRFLATELGGVVFTCSNKTLRECLERQLFGMMQDAFVPIVQHIRPGMPIFLFNAAYRVLLGPFSATSHGGMNIEPQAFGSRDHKTPFPAQVRVMPHEPVDSQAAGEELQRPEQPEPSSPFAVFARANSSVRQGSAVPFPGFAQPSAAAPRVDTAVQPPGPRSRPGARRLTSTACNSTACNPISGTWDAEDAQQKPAGVCMRIRRPKTAKKKKAAQKRKSGGLQTPASTRKALKAELRELAAEQAEAGGAAVAATPARRKTPAPRKTPNSTKALGSAKKAGSARKGAAVGALSRQLRSAARGVANEEHRTAGAKRKREADEEEEHRTLVAFDTNVFMGSAKDRNIIMECQRVWRGLDPQIHILLPRTVVNELKTLSMAPGEAQKQHDAKLGLMVLHLLVNSSTCRVQMPNELPAGRVMERLKDDGILDCLLHFAAKGHNVLLCTNDKQFITRAQAQGLDAIKPALLRGNHTYPTYKAATPKAAKKKRKQNS</sequence>
<feature type="compositionally biased region" description="Low complexity" evidence="1">
    <location>
        <begin position="538"/>
        <end position="547"/>
    </location>
</feature>
<name>A0ABR2YU98_9CHLO</name>
<evidence type="ECO:0000259" key="2">
    <source>
        <dbReference type="PROSITE" id="PS51222"/>
    </source>
</evidence>
<dbReference type="InterPro" id="IPR002716">
    <property type="entry name" value="PIN_dom"/>
</dbReference>
<dbReference type="Pfam" id="PF13638">
    <property type="entry name" value="PIN_4"/>
    <property type="match status" value="1"/>
</dbReference>
<feature type="region of interest" description="Disordered" evidence="1">
    <location>
        <begin position="392"/>
        <end position="411"/>
    </location>
</feature>
<dbReference type="Proteomes" id="UP001491310">
    <property type="component" value="Unassembled WGS sequence"/>
</dbReference>
<gene>
    <name evidence="3" type="ORF">WJX75_007914</name>
</gene>
<feature type="compositionally biased region" description="Basic residues" evidence="1">
    <location>
        <begin position="131"/>
        <end position="142"/>
    </location>
</feature>
<evidence type="ECO:0000313" key="4">
    <source>
        <dbReference type="Proteomes" id="UP001491310"/>
    </source>
</evidence>
<dbReference type="SMART" id="SM00767">
    <property type="entry name" value="DCD"/>
    <property type="match status" value="1"/>
</dbReference>
<protein>
    <recommendedName>
        <fullName evidence="2">DCD domain-containing protein</fullName>
    </recommendedName>
</protein>
<feature type="region of interest" description="Disordered" evidence="1">
    <location>
        <begin position="538"/>
        <end position="615"/>
    </location>
</feature>
<dbReference type="PANTHER" id="PTHR46034">
    <property type="match status" value="1"/>
</dbReference>
<feature type="region of interest" description="Disordered" evidence="1">
    <location>
        <begin position="123"/>
        <end position="162"/>
    </location>
</feature>
<dbReference type="SUPFAM" id="SSF88723">
    <property type="entry name" value="PIN domain-like"/>
    <property type="match status" value="1"/>
</dbReference>
<feature type="compositionally biased region" description="Polar residues" evidence="1">
    <location>
        <begin position="76"/>
        <end position="87"/>
    </location>
</feature>
<proteinExistence type="predicted"/>
<feature type="region of interest" description="Disordered" evidence="1">
    <location>
        <begin position="763"/>
        <end position="782"/>
    </location>
</feature>
<feature type="compositionally biased region" description="Low complexity" evidence="1">
    <location>
        <begin position="763"/>
        <end position="772"/>
    </location>
</feature>
<feature type="compositionally biased region" description="Low complexity" evidence="1">
    <location>
        <begin position="555"/>
        <end position="582"/>
    </location>
</feature>
<dbReference type="InterPro" id="IPR044832">
    <property type="entry name" value="NRP-like"/>
</dbReference>
<organism evidence="3 4">
    <name type="scientific">Coccomyxa subellipsoidea</name>
    <dbReference type="NCBI Taxonomy" id="248742"/>
    <lineage>
        <taxon>Eukaryota</taxon>
        <taxon>Viridiplantae</taxon>
        <taxon>Chlorophyta</taxon>
        <taxon>core chlorophytes</taxon>
        <taxon>Trebouxiophyceae</taxon>
        <taxon>Trebouxiophyceae incertae sedis</taxon>
        <taxon>Coccomyxaceae</taxon>
        <taxon>Coccomyxa</taxon>
    </lineage>
</organism>
<dbReference type="PANTHER" id="PTHR46034:SF7">
    <property type="entry name" value="INFLUENZA VIRUS NS1A-BINDING PROTEIN"/>
    <property type="match status" value="1"/>
</dbReference>
<dbReference type="EMBL" id="JALJOT010000005">
    <property type="protein sequence ID" value="KAK9915348.1"/>
    <property type="molecule type" value="Genomic_DNA"/>
</dbReference>
<comment type="caution">
    <text evidence="3">The sequence shown here is derived from an EMBL/GenBank/DDBJ whole genome shotgun (WGS) entry which is preliminary data.</text>
</comment>
<keyword evidence="4" id="KW-1185">Reference proteome</keyword>
<dbReference type="Pfam" id="PF10539">
    <property type="entry name" value="Dev_Cell_Death"/>
    <property type="match status" value="1"/>
</dbReference>
<evidence type="ECO:0000256" key="1">
    <source>
        <dbReference type="SAM" id="MobiDB-lite"/>
    </source>
</evidence>
<feature type="region of interest" description="Disordered" evidence="1">
    <location>
        <begin position="66"/>
        <end position="108"/>
    </location>
</feature>
<feature type="region of interest" description="Disordered" evidence="1">
    <location>
        <begin position="427"/>
        <end position="464"/>
    </location>
</feature>
<dbReference type="PROSITE" id="PS51222">
    <property type="entry name" value="DCD"/>
    <property type="match status" value="2"/>
</dbReference>
<dbReference type="Gene3D" id="3.40.50.1010">
    <property type="entry name" value="5'-nuclease"/>
    <property type="match status" value="1"/>
</dbReference>
<feature type="compositionally biased region" description="Polar residues" evidence="1">
    <location>
        <begin position="95"/>
        <end position="106"/>
    </location>
</feature>
<dbReference type="InterPro" id="IPR029060">
    <property type="entry name" value="PIN-like_dom_sf"/>
</dbReference>
<dbReference type="InterPro" id="IPR013989">
    <property type="entry name" value="Dev_and_cell_death_domain"/>
</dbReference>